<proteinExistence type="predicted"/>
<dbReference type="InterPro" id="IPR001245">
    <property type="entry name" value="Ser-Thr/Tyr_kinase_cat_dom"/>
</dbReference>
<dbReference type="InterPro" id="IPR053215">
    <property type="entry name" value="TKL_Ser/Thr_kinase"/>
</dbReference>
<dbReference type="Pfam" id="PF07714">
    <property type="entry name" value="PK_Tyr_Ser-Thr"/>
    <property type="match status" value="1"/>
</dbReference>
<dbReference type="SUPFAM" id="SSF56112">
    <property type="entry name" value="Protein kinase-like (PK-like)"/>
    <property type="match status" value="1"/>
</dbReference>
<dbReference type="PANTHER" id="PTHR45756:SF1">
    <property type="entry name" value="PROTEIN KINASE DOMAIN CONTAINING PROTEIN"/>
    <property type="match status" value="1"/>
</dbReference>
<evidence type="ECO:0000313" key="2">
    <source>
        <dbReference type="EMBL" id="RIB27954.1"/>
    </source>
</evidence>
<dbReference type="GO" id="GO:0005524">
    <property type="term" value="F:ATP binding"/>
    <property type="evidence" value="ECO:0007669"/>
    <property type="project" value="InterPro"/>
</dbReference>
<dbReference type="InterPro" id="IPR000719">
    <property type="entry name" value="Prot_kinase_dom"/>
</dbReference>
<keyword evidence="2" id="KW-0808">Transferase</keyword>
<name>A0A397VZM3_9GLOM</name>
<keyword evidence="3" id="KW-1185">Reference proteome</keyword>
<dbReference type="AlphaFoldDB" id="A0A397VZM3"/>
<gene>
    <name evidence="2" type="ORF">C2G38_1900137</name>
</gene>
<sequence>LVINFVKDGNLHHFLLKHNELDSTNKLRILINTAKQLQKIHNQKIIHRDFHSGNILICKGNSWVSVNINDFGISRPVSKSSDKEVYGIIPYITPEILRGEKFTTASDIYSFGMIMWEITSGQNPFSDRSHDIHLIIDI</sequence>
<dbReference type="EMBL" id="QKWP01000082">
    <property type="protein sequence ID" value="RIB27954.1"/>
    <property type="molecule type" value="Genomic_DNA"/>
</dbReference>
<dbReference type="InterPro" id="IPR011009">
    <property type="entry name" value="Kinase-like_dom_sf"/>
</dbReference>
<dbReference type="Proteomes" id="UP000266673">
    <property type="component" value="Unassembled WGS sequence"/>
</dbReference>
<feature type="non-terminal residue" evidence="2">
    <location>
        <position position="138"/>
    </location>
</feature>
<protein>
    <submittedName>
        <fullName evidence="2">Kinase-like domain-containing protein</fullName>
    </submittedName>
</protein>
<dbReference type="OrthoDB" id="6718656at2759"/>
<dbReference type="GO" id="GO:0004672">
    <property type="term" value="F:protein kinase activity"/>
    <property type="evidence" value="ECO:0007669"/>
    <property type="project" value="InterPro"/>
</dbReference>
<feature type="domain" description="Protein kinase" evidence="1">
    <location>
        <begin position="1"/>
        <end position="138"/>
    </location>
</feature>
<accession>A0A397VZM3</accession>
<dbReference type="SMART" id="SM00220">
    <property type="entry name" value="S_TKc"/>
    <property type="match status" value="1"/>
</dbReference>
<evidence type="ECO:0000313" key="3">
    <source>
        <dbReference type="Proteomes" id="UP000266673"/>
    </source>
</evidence>
<evidence type="ECO:0000259" key="1">
    <source>
        <dbReference type="PROSITE" id="PS50011"/>
    </source>
</evidence>
<comment type="caution">
    <text evidence="2">The sequence shown here is derived from an EMBL/GenBank/DDBJ whole genome shotgun (WGS) entry which is preliminary data.</text>
</comment>
<dbReference type="Gene3D" id="1.10.510.10">
    <property type="entry name" value="Transferase(Phosphotransferase) domain 1"/>
    <property type="match status" value="1"/>
</dbReference>
<organism evidence="2 3">
    <name type="scientific">Gigaspora rosea</name>
    <dbReference type="NCBI Taxonomy" id="44941"/>
    <lineage>
        <taxon>Eukaryota</taxon>
        <taxon>Fungi</taxon>
        <taxon>Fungi incertae sedis</taxon>
        <taxon>Mucoromycota</taxon>
        <taxon>Glomeromycotina</taxon>
        <taxon>Glomeromycetes</taxon>
        <taxon>Diversisporales</taxon>
        <taxon>Gigasporaceae</taxon>
        <taxon>Gigaspora</taxon>
    </lineage>
</organism>
<reference evidence="2 3" key="1">
    <citation type="submission" date="2018-06" db="EMBL/GenBank/DDBJ databases">
        <title>Comparative genomics reveals the genomic features of Rhizophagus irregularis, R. cerebriforme, R. diaphanum and Gigaspora rosea, and their symbiotic lifestyle signature.</title>
        <authorList>
            <person name="Morin E."/>
            <person name="San Clemente H."/>
            <person name="Chen E.C.H."/>
            <person name="De La Providencia I."/>
            <person name="Hainaut M."/>
            <person name="Kuo A."/>
            <person name="Kohler A."/>
            <person name="Murat C."/>
            <person name="Tang N."/>
            <person name="Roy S."/>
            <person name="Loubradou J."/>
            <person name="Henrissat B."/>
            <person name="Grigoriev I.V."/>
            <person name="Corradi N."/>
            <person name="Roux C."/>
            <person name="Martin F.M."/>
        </authorList>
    </citation>
    <scope>NUCLEOTIDE SEQUENCE [LARGE SCALE GENOMIC DNA]</scope>
    <source>
        <strain evidence="2 3">DAOM 194757</strain>
    </source>
</reference>
<dbReference type="PANTHER" id="PTHR45756">
    <property type="entry name" value="PALMITOYLTRANSFERASE"/>
    <property type="match status" value="1"/>
</dbReference>
<dbReference type="PROSITE" id="PS50011">
    <property type="entry name" value="PROTEIN_KINASE_DOM"/>
    <property type="match status" value="1"/>
</dbReference>
<keyword evidence="2" id="KW-0418">Kinase</keyword>
<dbReference type="STRING" id="44941.A0A397VZM3"/>
<feature type="non-terminal residue" evidence="2">
    <location>
        <position position="1"/>
    </location>
</feature>